<name>A0A0V8DC88_LACLL</name>
<sequence length="48" mass="5555">MKQKQIKAIKKQIVEESAINVGYYESVIPEIIENIDPDTFYHLMGRSS</sequence>
<dbReference type="Proteomes" id="UP000054230">
    <property type="component" value="Unassembled WGS sequence"/>
</dbReference>
<comment type="caution">
    <text evidence="1">The sequence shown here is derived from an EMBL/GenBank/DDBJ whole genome shotgun (WGS) entry which is preliminary data.</text>
</comment>
<reference evidence="2" key="1">
    <citation type="submission" date="2015-10" db="EMBL/GenBank/DDBJ databases">
        <title>Draft Genome Sequences of 11 Lactococcus lactis subspecies cremoris strains.</title>
        <authorList>
            <person name="Wels M."/>
            <person name="Backus L."/>
            <person name="Boekhorst J."/>
            <person name="Dijkstra A."/>
            <person name="Beerthuizen M."/>
            <person name="Kelly W."/>
            <person name="Siezen R."/>
            <person name="Bachmann H."/>
            <person name="Van Hijum S."/>
        </authorList>
    </citation>
    <scope>NUCLEOTIDE SEQUENCE [LARGE SCALE GENOMIC DNA]</scope>
    <source>
        <strain evidence="2">LMG8520</strain>
    </source>
</reference>
<dbReference type="EMBL" id="LKLP01000051">
    <property type="protein sequence ID" value="KSU11163.1"/>
    <property type="molecule type" value="Genomic_DNA"/>
</dbReference>
<gene>
    <name evidence="1" type="ORF">LMG8520_0849</name>
</gene>
<evidence type="ECO:0000313" key="2">
    <source>
        <dbReference type="Proteomes" id="UP000054230"/>
    </source>
</evidence>
<dbReference type="RefSeq" id="WP_237671117.1">
    <property type="nucleotide sequence ID" value="NZ_LKLP01000051.1"/>
</dbReference>
<dbReference type="PATRIC" id="fig|1360.106.peg.2376"/>
<organism evidence="1 2">
    <name type="scientific">Lactococcus lactis subsp. lactis</name>
    <name type="common">Streptococcus lactis</name>
    <dbReference type="NCBI Taxonomy" id="1360"/>
    <lineage>
        <taxon>Bacteria</taxon>
        <taxon>Bacillati</taxon>
        <taxon>Bacillota</taxon>
        <taxon>Bacilli</taxon>
        <taxon>Lactobacillales</taxon>
        <taxon>Streptococcaceae</taxon>
        <taxon>Lactococcus</taxon>
    </lineage>
</organism>
<accession>A0A0V8DC88</accession>
<protein>
    <submittedName>
        <fullName evidence="1">LtrM</fullName>
    </submittedName>
</protein>
<dbReference type="AlphaFoldDB" id="A0A0V8DC88"/>
<evidence type="ECO:0000313" key="1">
    <source>
        <dbReference type="EMBL" id="KSU11163.1"/>
    </source>
</evidence>
<proteinExistence type="predicted"/>